<dbReference type="EMBL" id="VXIV02001900">
    <property type="protein sequence ID" value="KAF6028856.1"/>
    <property type="molecule type" value="Genomic_DNA"/>
</dbReference>
<dbReference type="SUPFAM" id="SSF56059">
    <property type="entry name" value="Glutathione synthetase ATP-binding domain-like"/>
    <property type="match status" value="1"/>
</dbReference>
<comment type="caution">
    <text evidence="4">The sequence shown here is derived from an EMBL/GenBank/DDBJ whole genome shotgun (WGS) entry which is preliminary data.</text>
</comment>
<dbReference type="GO" id="GO:0036064">
    <property type="term" value="C:ciliary basal body"/>
    <property type="evidence" value="ECO:0007669"/>
    <property type="project" value="TreeGrafter"/>
</dbReference>
<dbReference type="GO" id="GO:0005524">
    <property type="term" value="F:ATP binding"/>
    <property type="evidence" value="ECO:0007669"/>
    <property type="project" value="UniProtKB-KW"/>
</dbReference>
<dbReference type="OrthoDB" id="277439at2759"/>
<accession>A0A7J7JTV7</accession>
<name>A0A7J7JTV7_BUGNE</name>
<keyword evidence="3" id="KW-0067">ATP-binding</keyword>
<evidence type="ECO:0000313" key="4">
    <source>
        <dbReference type="EMBL" id="KAF6028856.1"/>
    </source>
</evidence>
<keyword evidence="1" id="KW-0436">Ligase</keyword>
<dbReference type="Proteomes" id="UP000593567">
    <property type="component" value="Unassembled WGS sequence"/>
</dbReference>
<dbReference type="Pfam" id="PF03133">
    <property type="entry name" value="TTL"/>
    <property type="match status" value="1"/>
</dbReference>
<proteinExistence type="predicted"/>
<gene>
    <name evidence="4" type="ORF">EB796_012841</name>
</gene>
<evidence type="ECO:0000256" key="2">
    <source>
        <dbReference type="ARBA" id="ARBA00022741"/>
    </source>
</evidence>
<sequence>MFTLAKIINNAFVILIGITRKDCLARLLKLQHALHGSAYNFAPHSYILPNDYRKFTQEFSHQADKSKAEKLPCWICKPADLSRGRGISIIRELSELQYDTNTVVQQYITNPFLIHGHKFDIRLYVAVMSYHPLVIYLYNDGIVRFSCEKYDLSALGNLYSHLTNTSINRFSSAYNVDKAGIGHGSKWTIKQLRHYFHQRHIDDHSLWWQIILIINLTIIPQVSEVPRTSNCFELYGFDILVDSNLKPWLLEVNFSPSLSNDCPVDSIKKEMLSDLIDLMEFRPEDGSQTTKTVKQAAVARSSSWVSNGRQLLSRRPHSMVTKLPQLRAGRANVNSRCCLSANDSSEICVSEDDEEGVHAANILSCSLSQLSSSNLVGNYPFEEPELADDRVIVADYRVIVADYRVIVADYRVIVADYRVIVADGRVIVADYRVIVADYRVIVADGRVIVADYRVIVADYRVTVADY</sequence>
<dbReference type="InterPro" id="IPR004344">
    <property type="entry name" value="TTL/TTLL_fam"/>
</dbReference>
<evidence type="ECO:0000256" key="3">
    <source>
        <dbReference type="ARBA" id="ARBA00022840"/>
    </source>
</evidence>
<organism evidence="4 5">
    <name type="scientific">Bugula neritina</name>
    <name type="common">Brown bryozoan</name>
    <name type="synonym">Sertularia neritina</name>
    <dbReference type="NCBI Taxonomy" id="10212"/>
    <lineage>
        <taxon>Eukaryota</taxon>
        <taxon>Metazoa</taxon>
        <taxon>Spiralia</taxon>
        <taxon>Lophotrochozoa</taxon>
        <taxon>Bryozoa</taxon>
        <taxon>Gymnolaemata</taxon>
        <taxon>Cheilostomatida</taxon>
        <taxon>Flustrina</taxon>
        <taxon>Buguloidea</taxon>
        <taxon>Bugulidae</taxon>
        <taxon>Bugula</taxon>
    </lineage>
</organism>
<reference evidence="4" key="1">
    <citation type="submission" date="2020-06" db="EMBL/GenBank/DDBJ databases">
        <title>Draft genome of Bugula neritina, a colonial animal packing powerful symbionts and potential medicines.</title>
        <authorList>
            <person name="Rayko M."/>
        </authorList>
    </citation>
    <scope>NUCLEOTIDE SEQUENCE [LARGE SCALE GENOMIC DNA]</scope>
    <source>
        <strain evidence="4">Kwan_BN1</strain>
    </source>
</reference>
<dbReference type="Gene3D" id="3.30.470.20">
    <property type="entry name" value="ATP-grasp fold, B domain"/>
    <property type="match status" value="1"/>
</dbReference>
<keyword evidence="5" id="KW-1185">Reference proteome</keyword>
<dbReference type="GO" id="GO:0070740">
    <property type="term" value="F:tubulin-glutamic acid ligase activity"/>
    <property type="evidence" value="ECO:0007669"/>
    <property type="project" value="TreeGrafter"/>
</dbReference>
<dbReference type="AlphaFoldDB" id="A0A7J7JTV7"/>
<dbReference type="PANTHER" id="PTHR12241:SF118">
    <property type="entry name" value="TUBULIN POLYGLUTAMYLASE TTLL2-RELATED"/>
    <property type="match status" value="1"/>
</dbReference>
<evidence type="ECO:0000256" key="1">
    <source>
        <dbReference type="ARBA" id="ARBA00022598"/>
    </source>
</evidence>
<dbReference type="PANTHER" id="PTHR12241">
    <property type="entry name" value="TUBULIN POLYGLUTAMYLASE"/>
    <property type="match status" value="1"/>
</dbReference>
<evidence type="ECO:0000313" key="5">
    <source>
        <dbReference type="Proteomes" id="UP000593567"/>
    </source>
</evidence>
<dbReference type="GO" id="GO:0015631">
    <property type="term" value="F:tubulin binding"/>
    <property type="evidence" value="ECO:0007669"/>
    <property type="project" value="TreeGrafter"/>
</dbReference>
<protein>
    <submittedName>
        <fullName evidence="4">TTLL2</fullName>
    </submittedName>
</protein>
<keyword evidence="2" id="KW-0547">Nucleotide-binding</keyword>
<dbReference type="GO" id="GO:0000226">
    <property type="term" value="P:microtubule cytoskeleton organization"/>
    <property type="evidence" value="ECO:0007669"/>
    <property type="project" value="TreeGrafter"/>
</dbReference>
<dbReference type="PROSITE" id="PS51221">
    <property type="entry name" value="TTL"/>
    <property type="match status" value="1"/>
</dbReference>